<evidence type="ECO:0000313" key="4">
    <source>
        <dbReference type="Proteomes" id="UP000653454"/>
    </source>
</evidence>
<feature type="compositionally biased region" description="Low complexity" evidence="1">
    <location>
        <begin position="64"/>
        <end position="76"/>
    </location>
</feature>
<accession>A0A8S4F6B6</accession>
<feature type="compositionally biased region" description="Low complexity" evidence="1">
    <location>
        <begin position="38"/>
        <end position="51"/>
    </location>
</feature>
<dbReference type="SMART" id="SM00216">
    <property type="entry name" value="VWD"/>
    <property type="match status" value="1"/>
</dbReference>
<dbReference type="Pfam" id="PF00094">
    <property type="entry name" value="VWD"/>
    <property type="match status" value="1"/>
</dbReference>
<name>A0A8S4F6B6_PLUXY</name>
<organism evidence="3 4">
    <name type="scientific">Plutella xylostella</name>
    <name type="common">Diamondback moth</name>
    <name type="synonym">Plutella maculipennis</name>
    <dbReference type="NCBI Taxonomy" id="51655"/>
    <lineage>
        <taxon>Eukaryota</taxon>
        <taxon>Metazoa</taxon>
        <taxon>Ecdysozoa</taxon>
        <taxon>Arthropoda</taxon>
        <taxon>Hexapoda</taxon>
        <taxon>Insecta</taxon>
        <taxon>Pterygota</taxon>
        <taxon>Neoptera</taxon>
        <taxon>Endopterygota</taxon>
        <taxon>Lepidoptera</taxon>
        <taxon>Glossata</taxon>
        <taxon>Ditrysia</taxon>
        <taxon>Yponomeutoidea</taxon>
        <taxon>Plutellidae</taxon>
        <taxon>Plutella</taxon>
    </lineage>
</organism>
<evidence type="ECO:0000256" key="1">
    <source>
        <dbReference type="SAM" id="MobiDB-lite"/>
    </source>
</evidence>
<dbReference type="Proteomes" id="UP000653454">
    <property type="component" value="Unassembled WGS sequence"/>
</dbReference>
<proteinExistence type="predicted"/>
<evidence type="ECO:0000313" key="3">
    <source>
        <dbReference type="EMBL" id="CAG9122181.1"/>
    </source>
</evidence>
<dbReference type="PANTHER" id="PTHR37860">
    <property type="entry name" value="AGAP008810-PA"/>
    <property type="match status" value="1"/>
</dbReference>
<dbReference type="InterPro" id="IPR001846">
    <property type="entry name" value="VWF_type-D"/>
</dbReference>
<sequence>MAPKRGRARRCNLDDDDDRSRTGETTVMTRSGAPPAPEARAPAASPAVRDPPATPGAPHEHAARGPPAARATPAAAAATPDAPACVTAAQLSVLLDTIAKATETNRVLLERMSSDPRTCTPPARRGPGAASPPARATASDYLTPPPGTFAKCTARFDGAGRSADQLDVFIDAVQVYKECANVSDEHALRGLPMLLEGDAAVWWRGVRASVAGWGAALQRLRAMYGTPLPAYKVFRAIFSSEQNEVRSDVYISRVRALLAQLPYELLEDTKLDIIYGLLSRHIRKRIPREGATSVDELIFKCRAVEEASREVRNSSNPSNNTRQNVYPSAATHNCLNPPSAVPFSNNFNPLTDRPTYLPVHNIPTPSSYSGPNGATRVRPRCAYCRRLGHHVDYCRTKKRESVESTPGNPPLSPRGHAVNSGGEHEFLTAEIQGKYDPRPLVNIKVGGALGAAVLDTASLRIPRPARSLFTPAHTRSRHRPAEPAQIGANATFGTFMNRRMKLVINAILPKPNVDVHTLYIDGDMGDQDMPVKSLDARYSTDVTRILTGLQGKVLIMPDSFNGNASIIWTSDSHVVSIDNRLQYAWDGNNSHYVDYGLCTPHDSFALNGNFIRDRVHDYQVVKGRMHHPNNTQIGEIDLRYGGIKHTDGHFNVTTPFKRLPWLKSVFDINNNDDNSKNKIFVNWPNKTASLNTTHNYLKQDTGFTQTGDISLSIPLNTQHLVTTNYYYVQGEQRSNGNATLDFDSERFVKASFNQILGKSERGLDLASTDIEVENKHTPVGIKYIHEYDATGNTDVKQATVVHLYNATKFNVTGKIDVFTFATGKNLKLTAMHGERTLTFENEYESVDKELKQGSKVKWAEDVWINYNIHVTNMTTDETESQQIDLNIWYPLRRFNLLALYKLRDNLLEGSGRMNWNVKDENKTAELKAKWENPPTADANLHNVQLLLSHPSFRKDVSLNGYYISTPEVMSNISLELQYSDYENEYLRLKSILTDNSNGPIRDYRFGLTCSHPATNLDLEMRSDINIHSKWYYFDNYYRFQKSLFFQKLRQAKILIDMNNSTVMYARSNETYFYNMTGRWDLSYPDYTVSGTVARPTGGDTAHAVLSVKDRALTAHYNSTDDISYHLVGMIVDTRSAKLDAWRDYDDVTTVDLASYIRLNHSRLLTSSVVWRPQIFGEVKAYTVNTLKHVYSQVNETLVIIKEVPMEAHTALKNIWGDARVRVREFLDDLNDLHVIKDDFDEFDRFLNESYMKNDFYVKDIVEFTYYVLDEMAIRNHLESLPGIVNDMWGMMGNTSQSIKQSLTYVVDTIKKAYANFLDSLNKFLEADFMELVSDKLEAAIMQYDTFVRDLHMKLLDYWESTWVNARNRLSKYWHELLKSMEPLFFKVVHYTESFVFTLWRGVMDFFYSRTQELTDSPYFNYVSTFGHEMDRIYKDLVNEDIITNIKKYSKKLWNVAWDKIQKYIPFKDELGQLYAEFSNACDNFMHTPPVMYVREKCTEAYVRLKWWYDYFMIGEALDKTWDIIYAKITDFAKTALQYEEIHRTPKTNFVFDPRKGEILLEQKLPMSWHAFNRTPDFTEIAEYKAVKDFMDQWLTSNKSIWSYYYDIRPYMDFNNVLPPFGGTAMITAQGTLVTFDKRVLTVTQTGTFVLCKDYKHDKLTVLMEVHKDKPFTLLLLTKGKLLSINMATEQVSIDSGPPLTLPTTIGDYLVDRAGGVVSVWSEGARVSCSLQPRTCQLRVPGWYFASVGGLLGTYNNELYDDLQIPNKGITTNVTEAVRSWDIGPPGPREAITRVAQNETQCHKFFVNNVSPLHPCTQRINATPFFLSCVSGVDACSLAAAYLQLCEQTHAPVHIPEICATCTTPEGDTIEEGSFYKLDHMPASTDVVFVIEAQFCNKNLRKNKNIDLFIEAFDSKLQSNGLSDNRYAIVGFGGRGVYKKPRSLYVNNRVFTDATQIAQHFDNFVIEKQDQTRTNNSARADMFAALSAAATLPFRAGVPKTLILMPCTRCDIRFMRLDYSTIYHNLLENSITLHILMDEDFMLSKKRAAKYLFGVDSRLAYTNKDYENLVGDAGLRKQVKLPKDKLGLCMSLAMESNGTIFTARKLAGDRATARRLSTVLGGRVDPRAAPQRCECRETALHCVQQPAMELSFWDSEDIEELIDMAMEPPTLPLP</sequence>
<keyword evidence="4" id="KW-1185">Reference proteome</keyword>
<feature type="domain" description="VWFD" evidence="2">
    <location>
        <begin position="1622"/>
        <end position="1788"/>
    </location>
</feature>
<gene>
    <name evidence="3" type="ORF">PLXY2_LOCUS7522</name>
</gene>
<evidence type="ECO:0000259" key="2">
    <source>
        <dbReference type="PROSITE" id="PS51233"/>
    </source>
</evidence>
<feature type="compositionally biased region" description="Basic residues" evidence="1">
    <location>
        <begin position="1"/>
        <end position="10"/>
    </location>
</feature>
<dbReference type="PANTHER" id="PTHR37860:SF1">
    <property type="match status" value="1"/>
</dbReference>
<feature type="compositionally biased region" description="Low complexity" evidence="1">
    <location>
        <begin position="120"/>
        <end position="139"/>
    </location>
</feature>
<comment type="caution">
    <text evidence="3">The sequence shown here is derived from an EMBL/GenBank/DDBJ whole genome shotgun (WGS) entry which is preliminary data.</text>
</comment>
<dbReference type="PROSITE" id="PS51233">
    <property type="entry name" value="VWFD"/>
    <property type="match status" value="1"/>
</dbReference>
<protein>
    <submittedName>
        <fullName evidence="3">(diamondback moth) hypothetical protein</fullName>
    </submittedName>
</protein>
<dbReference type="EMBL" id="CAJHNJ030000026">
    <property type="protein sequence ID" value="CAG9122181.1"/>
    <property type="molecule type" value="Genomic_DNA"/>
</dbReference>
<reference evidence="3" key="1">
    <citation type="submission" date="2020-11" db="EMBL/GenBank/DDBJ databases">
        <authorList>
            <person name="Whiteford S."/>
        </authorList>
    </citation>
    <scope>NUCLEOTIDE SEQUENCE</scope>
</reference>
<feature type="region of interest" description="Disordered" evidence="1">
    <location>
        <begin position="109"/>
        <end position="142"/>
    </location>
</feature>
<feature type="region of interest" description="Disordered" evidence="1">
    <location>
        <begin position="398"/>
        <end position="419"/>
    </location>
</feature>
<feature type="region of interest" description="Disordered" evidence="1">
    <location>
        <begin position="1"/>
        <end position="76"/>
    </location>
</feature>